<dbReference type="EMBL" id="JBDKWZ010000012">
    <property type="protein sequence ID" value="MEN7550228.1"/>
    <property type="molecule type" value="Genomic_DNA"/>
</dbReference>
<dbReference type="Pfam" id="PF13715">
    <property type="entry name" value="CarbopepD_reg_2"/>
    <property type="match status" value="1"/>
</dbReference>
<dbReference type="InterPro" id="IPR023997">
    <property type="entry name" value="TonB-dep_OMP_SusC/RagA_CS"/>
</dbReference>
<dbReference type="InterPro" id="IPR008969">
    <property type="entry name" value="CarboxyPept-like_regulatory"/>
</dbReference>
<dbReference type="InterPro" id="IPR012910">
    <property type="entry name" value="Plug_dom"/>
</dbReference>
<dbReference type="InterPro" id="IPR023996">
    <property type="entry name" value="TonB-dep_OMP_SusC/RagA"/>
</dbReference>
<comment type="similarity">
    <text evidence="7">Belongs to the TonB-dependent receptor family.</text>
</comment>
<gene>
    <name evidence="9" type="ORF">AAG747_20075</name>
</gene>
<dbReference type="SUPFAM" id="SSF49464">
    <property type="entry name" value="Carboxypeptidase regulatory domain-like"/>
    <property type="match status" value="1"/>
</dbReference>
<evidence type="ECO:0000313" key="9">
    <source>
        <dbReference type="EMBL" id="MEN7550228.1"/>
    </source>
</evidence>
<organism evidence="9 10">
    <name type="scientific">Rapidithrix thailandica</name>
    <dbReference type="NCBI Taxonomy" id="413964"/>
    <lineage>
        <taxon>Bacteria</taxon>
        <taxon>Pseudomonadati</taxon>
        <taxon>Bacteroidota</taxon>
        <taxon>Cytophagia</taxon>
        <taxon>Cytophagales</taxon>
        <taxon>Flammeovirgaceae</taxon>
        <taxon>Rapidithrix</taxon>
    </lineage>
</organism>
<name>A0AAW9SCP2_9BACT</name>
<dbReference type="FunFam" id="2.60.40.1120:FF:000003">
    <property type="entry name" value="Outer membrane protein Omp121"/>
    <property type="match status" value="1"/>
</dbReference>
<dbReference type="Gene3D" id="2.60.40.1120">
    <property type="entry name" value="Carboxypeptidase-like, regulatory domain"/>
    <property type="match status" value="1"/>
</dbReference>
<accession>A0AAW9SCP2</accession>
<evidence type="ECO:0000256" key="6">
    <source>
        <dbReference type="ARBA" id="ARBA00023237"/>
    </source>
</evidence>
<evidence type="ECO:0000259" key="8">
    <source>
        <dbReference type="Pfam" id="PF07715"/>
    </source>
</evidence>
<evidence type="ECO:0000256" key="1">
    <source>
        <dbReference type="ARBA" id="ARBA00004571"/>
    </source>
</evidence>
<comment type="caution">
    <text evidence="9">The sequence shown here is derived from an EMBL/GenBank/DDBJ whole genome shotgun (WGS) entry which is preliminary data.</text>
</comment>
<dbReference type="AlphaFoldDB" id="A0AAW9SCP2"/>
<dbReference type="PROSITE" id="PS52016">
    <property type="entry name" value="TONB_DEPENDENT_REC_3"/>
    <property type="match status" value="1"/>
</dbReference>
<dbReference type="Pfam" id="PF07715">
    <property type="entry name" value="Plug"/>
    <property type="match status" value="1"/>
</dbReference>
<protein>
    <submittedName>
        <fullName evidence="9">SusC/RagA family TonB-linked outer membrane protein</fullName>
    </submittedName>
</protein>
<dbReference type="NCBIfam" id="TIGR04057">
    <property type="entry name" value="SusC_RagA_signa"/>
    <property type="match status" value="1"/>
</dbReference>
<reference evidence="9 10" key="1">
    <citation type="submission" date="2024-04" db="EMBL/GenBank/DDBJ databases">
        <title>Novel genus in family Flammeovirgaceae.</title>
        <authorList>
            <person name="Nguyen T.H."/>
            <person name="Vuong T.Q."/>
            <person name="Le H."/>
            <person name="Kim S.-G."/>
        </authorList>
    </citation>
    <scope>NUCLEOTIDE SEQUENCE [LARGE SCALE GENOMIC DNA]</scope>
    <source>
        <strain evidence="9 10">JCM 23209</strain>
    </source>
</reference>
<dbReference type="InterPro" id="IPR037066">
    <property type="entry name" value="Plug_dom_sf"/>
</dbReference>
<dbReference type="Gene3D" id="2.170.130.10">
    <property type="entry name" value="TonB-dependent receptor, plug domain"/>
    <property type="match status" value="1"/>
</dbReference>
<keyword evidence="5 7" id="KW-0472">Membrane</keyword>
<dbReference type="GO" id="GO:0009279">
    <property type="term" value="C:cell outer membrane"/>
    <property type="evidence" value="ECO:0007669"/>
    <property type="project" value="UniProtKB-SubCell"/>
</dbReference>
<keyword evidence="4 7" id="KW-0812">Transmembrane</keyword>
<keyword evidence="2 7" id="KW-0813">Transport</keyword>
<dbReference type="NCBIfam" id="TIGR04056">
    <property type="entry name" value="OMP_RagA_SusC"/>
    <property type="match status" value="1"/>
</dbReference>
<dbReference type="InterPro" id="IPR036942">
    <property type="entry name" value="Beta-barrel_TonB_sf"/>
</dbReference>
<evidence type="ECO:0000256" key="5">
    <source>
        <dbReference type="ARBA" id="ARBA00023136"/>
    </source>
</evidence>
<evidence type="ECO:0000313" key="10">
    <source>
        <dbReference type="Proteomes" id="UP001403385"/>
    </source>
</evidence>
<proteinExistence type="inferred from homology"/>
<sequence>MAKKSLILFLVSFFSITSFGYSQRLTLNLGEVTLLKALKVLKKEAQVDFFYSDDELDVNRKVLVKFENTDLLQIVSTLVGEQYNVKINKDNIVLISPSQKLSSPKQDITLTGHIQDENGLPLPGASIIVKGSGKGTITDINGNFKLIVPKSASLIISFIGYKTQEVTVAGKTNLTIAMQADVSELEEVVITGVVERNKESFTGAVRTFSGTDLKQLGNQNVIQSLKSLDPSMAVLENTEFGSNPNVLPNIEVRGKTSVASASLRDEFGADPNQPLFILDGFETDLRTIVDLDMNRVASITILKDASSTALYGAKAANGVIVIETKRPEPGKMDINYTADFRVEAPDLSDYNLMNAAEKLEFERLSGKYTYYSIDPAYQLELDELYFSRLKLVREGVDTYWLHEPLQTGFTNGHSLYLNGGENAIQYGIGLNYRDVSGVMKGSGRETWGGNVDLIYRKNKVKFYNKLYVSGSDADESPYGSFADFARANPYFKKRNAEGGLDRYLEYANVSGAEHYYVPNPLYNASLKNKNNTQSFNVQNNLQAEWKPSNHIRVQGGLQLNKSVTTQETFSPPERTQYDDVDVLERGQYGNIRTEKFSYRANVTLSYARIFAEKHQFTANLRADIEENSNERLTVIAVGFPNGTNGNPAFAYNYQPNASPGTARSLYRRNNLLASVNYVYDQRFLFDATYRLDGSTAFGSNKKYFSFWAVGAGWNLHNEFELEGVDLLKLRANIGSTGNQNFGSVSSVSVYSYDQSSNIFGQGTYLSTLANPDLEWQNTVTTSIGADIAIFNRRVSATLNAYQKKTDPLVIVLDLPSSTGVSGYSTNAGFMDVKGVEAIIRVSPIYQLEKRIIWTLGLNASSIKSEYGGFNNKLEGLNKDQEISQSLLRFKDGYSPDDIWAVKSMGIDPGTGREVFLRADGQATFEYDPSDVTVVGNTRPEVEGVISSNLTYKSFTLGVNLRFRYGGDLFNQPLYNKVENISRENVALNQDRRALYDRWQNPGDIAQFKAISLTTETPISSRFVQKENTLIGESINIGYQLTNHGWVKRLGVKALRVNVYMNDIFHESSVIAERGISYPFSRAVSLSINATF</sequence>
<dbReference type="InterPro" id="IPR039426">
    <property type="entry name" value="TonB-dep_rcpt-like"/>
</dbReference>
<keyword evidence="3 7" id="KW-1134">Transmembrane beta strand</keyword>
<keyword evidence="6 7" id="KW-0998">Cell outer membrane</keyword>
<keyword evidence="10" id="KW-1185">Reference proteome</keyword>
<comment type="subcellular location">
    <subcellularLocation>
        <location evidence="1 7">Cell outer membrane</location>
        <topology evidence="1 7">Multi-pass membrane protein</topology>
    </subcellularLocation>
</comment>
<dbReference type="Gene3D" id="2.40.170.20">
    <property type="entry name" value="TonB-dependent receptor, beta-barrel domain"/>
    <property type="match status" value="1"/>
</dbReference>
<dbReference type="Proteomes" id="UP001403385">
    <property type="component" value="Unassembled WGS sequence"/>
</dbReference>
<dbReference type="SUPFAM" id="SSF56935">
    <property type="entry name" value="Porins"/>
    <property type="match status" value="1"/>
</dbReference>
<evidence type="ECO:0000256" key="4">
    <source>
        <dbReference type="ARBA" id="ARBA00022692"/>
    </source>
</evidence>
<evidence type="ECO:0000256" key="3">
    <source>
        <dbReference type="ARBA" id="ARBA00022452"/>
    </source>
</evidence>
<evidence type="ECO:0000256" key="2">
    <source>
        <dbReference type="ARBA" id="ARBA00022448"/>
    </source>
</evidence>
<evidence type="ECO:0000256" key="7">
    <source>
        <dbReference type="PROSITE-ProRule" id="PRU01360"/>
    </source>
</evidence>
<feature type="domain" description="TonB-dependent receptor plug" evidence="8">
    <location>
        <begin position="198"/>
        <end position="319"/>
    </location>
</feature>
<dbReference type="RefSeq" id="WP_346823007.1">
    <property type="nucleotide sequence ID" value="NZ_JBDKWZ010000012.1"/>
</dbReference>